<evidence type="ECO:0000256" key="1">
    <source>
        <dbReference type="ARBA" id="ARBA00001974"/>
    </source>
</evidence>
<name>A0A0U2N649_9BACT</name>
<dbReference type="InterPro" id="IPR036188">
    <property type="entry name" value="FAD/NAD-bd_sf"/>
</dbReference>
<dbReference type="PANTHER" id="PTHR43734">
    <property type="entry name" value="PHYTOENE DESATURASE"/>
    <property type="match status" value="1"/>
</dbReference>
<dbReference type="SUPFAM" id="SSF51905">
    <property type="entry name" value="FAD/NAD(P)-binding domain"/>
    <property type="match status" value="1"/>
</dbReference>
<keyword evidence="5 9" id="KW-0125">Carotenoid biosynthesis</keyword>
<keyword evidence="4" id="KW-0285">Flavoprotein</keyword>
<sequence length="498" mass="55970">MNRAVVVGGGFGGIASAIRLRAKGYEVHLIDRCPRLGGRAQVFERDGFRFDAGPTVITAPFLFDELFELHGRRREDYVEFRPLDPWYRFQFADGDVFDYGGEIEDTEAEIARFNTADIQGYRRLVAHSEKIFDVGFTELSDRPFHNLITMLAQIPALLKLRCYRTVWQMVCAYLKDPKLRQAFSVQPLLVGGNPFDTTSIYGLIHFLERRWGIHFAMGGTGALVEAYRKLMEELGITITLNTTVDKILVEDQQARGVRLENGAELETDVVVANVDPKHLYGHMLESSQQTWAARKKTQHHALSMGLFVLFFGTNKEFPDIAHHTIWLGQRYRELLDEIFSATSLPEDFSLYLHRPTATDNSFAPEGCESFYVLAPVPNLNAGIDWYSQGPLLRQRIIESLSEHMLPDLEKHLVTDFYMTPEDFETDYLSVGGAGFSVAPLFTQSAWFRFHNKAEGPENLYLVGAGTHPGAGLPGVVSSAKVLDHLVPEVVSSSVLSTA</sequence>
<dbReference type="NCBIfam" id="TIGR02734">
    <property type="entry name" value="crtI_fam"/>
    <property type="match status" value="1"/>
</dbReference>
<keyword evidence="7 9" id="KW-0560">Oxidoreductase</keyword>
<dbReference type="GO" id="GO:0016117">
    <property type="term" value="P:carotenoid biosynthetic process"/>
    <property type="evidence" value="ECO:0007669"/>
    <property type="project" value="UniProtKB-KW"/>
</dbReference>
<feature type="domain" description="Amine oxidase" evidence="10">
    <location>
        <begin position="12"/>
        <end position="480"/>
    </location>
</feature>
<evidence type="ECO:0000256" key="9">
    <source>
        <dbReference type="RuleBase" id="RU362075"/>
    </source>
</evidence>
<evidence type="ECO:0000256" key="2">
    <source>
        <dbReference type="ARBA" id="ARBA00004829"/>
    </source>
</evidence>
<accession>A0A0U2N649</accession>
<dbReference type="GO" id="GO:0016627">
    <property type="term" value="F:oxidoreductase activity, acting on the CH-CH group of donors"/>
    <property type="evidence" value="ECO:0007669"/>
    <property type="project" value="UniProtKB-ARBA"/>
</dbReference>
<dbReference type="Gene3D" id="3.50.50.60">
    <property type="entry name" value="FAD/NAD(P)-binding domain"/>
    <property type="match status" value="2"/>
</dbReference>
<keyword evidence="6" id="KW-0274">FAD</keyword>
<dbReference type="InterPro" id="IPR002937">
    <property type="entry name" value="Amino_oxidase"/>
</dbReference>
<proteinExistence type="inferred from homology"/>
<dbReference type="EMBL" id="KT201088">
    <property type="protein sequence ID" value="ALS56135.1"/>
    <property type="molecule type" value="Genomic_DNA"/>
</dbReference>
<protein>
    <recommendedName>
        <fullName evidence="8">Phytoene dehydrogenase</fullName>
    </recommendedName>
</protein>
<dbReference type="InterPro" id="IPR014105">
    <property type="entry name" value="Carotenoid/retinoid_OxRdtase"/>
</dbReference>
<evidence type="ECO:0000313" key="11">
    <source>
        <dbReference type="EMBL" id="ALS56135.1"/>
    </source>
</evidence>
<evidence type="ECO:0000256" key="3">
    <source>
        <dbReference type="ARBA" id="ARBA00006046"/>
    </source>
</evidence>
<evidence type="ECO:0000256" key="8">
    <source>
        <dbReference type="ARBA" id="ARBA00031986"/>
    </source>
</evidence>
<evidence type="ECO:0000256" key="4">
    <source>
        <dbReference type="ARBA" id="ARBA00022630"/>
    </source>
</evidence>
<dbReference type="InterPro" id="IPR008150">
    <property type="entry name" value="Phytoene_DH_bac_CS"/>
</dbReference>
<dbReference type="PANTHER" id="PTHR43734:SF3">
    <property type="entry name" value="B-CAROTENE KETOLASE"/>
    <property type="match status" value="1"/>
</dbReference>
<evidence type="ECO:0000256" key="6">
    <source>
        <dbReference type="ARBA" id="ARBA00022827"/>
    </source>
</evidence>
<dbReference type="PROSITE" id="PS00982">
    <property type="entry name" value="PHYTOENE_DH"/>
    <property type="match status" value="1"/>
</dbReference>
<dbReference type="Pfam" id="PF01593">
    <property type="entry name" value="Amino_oxidase"/>
    <property type="match status" value="1"/>
</dbReference>
<comment type="pathway">
    <text evidence="2 9">Carotenoid biosynthesis.</text>
</comment>
<organism evidence="11">
    <name type="scientific">uncultured bacterium EIL11C05</name>
    <dbReference type="NCBI Taxonomy" id="1768199"/>
    <lineage>
        <taxon>Bacteria</taxon>
        <taxon>environmental samples</taxon>
    </lineage>
</organism>
<comment type="cofactor">
    <cofactor evidence="1">
        <name>FAD</name>
        <dbReference type="ChEBI" id="CHEBI:57692"/>
    </cofactor>
</comment>
<evidence type="ECO:0000259" key="10">
    <source>
        <dbReference type="Pfam" id="PF01593"/>
    </source>
</evidence>
<evidence type="ECO:0000256" key="7">
    <source>
        <dbReference type="ARBA" id="ARBA00023002"/>
    </source>
</evidence>
<evidence type="ECO:0000256" key="5">
    <source>
        <dbReference type="ARBA" id="ARBA00022746"/>
    </source>
</evidence>
<comment type="similarity">
    <text evidence="3 9">Belongs to the carotenoid/retinoid oxidoreductase family.</text>
</comment>
<dbReference type="AlphaFoldDB" id="A0A0U2N649"/>
<reference evidence="11" key="1">
    <citation type="journal article" date="2016" name="ISME J.">
        <title>Functional metagenomic screen reveals new and diverse microbial rhodopsins.</title>
        <authorList>
            <person name="Pushkarev A."/>
            <person name="Beja O."/>
        </authorList>
    </citation>
    <scope>NUCLEOTIDE SEQUENCE</scope>
</reference>